<organism evidence="3 4">
    <name type="scientific">Elysia crispata</name>
    <name type="common">lettuce slug</name>
    <dbReference type="NCBI Taxonomy" id="231223"/>
    <lineage>
        <taxon>Eukaryota</taxon>
        <taxon>Metazoa</taxon>
        <taxon>Spiralia</taxon>
        <taxon>Lophotrochozoa</taxon>
        <taxon>Mollusca</taxon>
        <taxon>Gastropoda</taxon>
        <taxon>Heterobranchia</taxon>
        <taxon>Euthyneura</taxon>
        <taxon>Panpulmonata</taxon>
        <taxon>Sacoglossa</taxon>
        <taxon>Placobranchoidea</taxon>
        <taxon>Plakobranchidae</taxon>
        <taxon>Elysia</taxon>
    </lineage>
</organism>
<dbReference type="AlphaFoldDB" id="A0AAE1CSL0"/>
<keyword evidence="4" id="KW-1185">Reference proteome</keyword>
<feature type="compositionally biased region" description="Polar residues" evidence="1">
    <location>
        <begin position="152"/>
        <end position="163"/>
    </location>
</feature>
<keyword evidence="2" id="KW-0472">Membrane</keyword>
<keyword evidence="2" id="KW-1133">Transmembrane helix</keyword>
<protein>
    <submittedName>
        <fullName evidence="3">Uncharacterized protein</fullName>
    </submittedName>
</protein>
<feature type="region of interest" description="Disordered" evidence="1">
    <location>
        <begin position="137"/>
        <end position="186"/>
    </location>
</feature>
<dbReference type="Proteomes" id="UP001283361">
    <property type="component" value="Unassembled WGS sequence"/>
</dbReference>
<name>A0AAE1CSL0_9GAST</name>
<evidence type="ECO:0000313" key="3">
    <source>
        <dbReference type="EMBL" id="KAK3732661.1"/>
    </source>
</evidence>
<accession>A0AAE1CSL0</accession>
<feature type="transmembrane region" description="Helical" evidence="2">
    <location>
        <begin position="25"/>
        <end position="47"/>
    </location>
</feature>
<comment type="caution">
    <text evidence="3">The sequence shown here is derived from an EMBL/GenBank/DDBJ whole genome shotgun (WGS) entry which is preliminary data.</text>
</comment>
<gene>
    <name evidence="3" type="ORF">RRG08_009342</name>
</gene>
<reference evidence="3" key="1">
    <citation type="journal article" date="2023" name="G3 (Bethesda)">
        <title>A reference genome for the long-term kleptoplast-retaining sea slug Elysia crispata morphotype clarki.</title>
        <authorList>
            <person name="Eastman K.E."/>
            <person name="Pendleton A.L."/>
            <person name="Shaikh M.A."/>
            <person name="Suttiyut T."/>
            <person name="Ogas R."/>
            <person name="Tomko P."/>
            <person name="Gavelis G."/>
            <person name="Widhalm J.R."/>
            <person name="Wisecaver J.H."/>
        </authorList>
    </citation>
    <scope>NUCLEOTIDE SEQUENCE</scope>
    <source>
        <strain evidence="3">ECLA1</strain>
    </source>
</reference>
<keyword evidence="2" id="KW-0812">Transmembrane</keyword>
<proteinExistence type="predicted"/>
<evidence type="ECO:0000256" key="1">
    <source>
        <dbReference type="SAM" id="MobiDB-lite"/>
    </source>
</evidence>
<evidence type="ECO:0000313" key="4">
    <source>
        <dbReference type="Proteomes" id="UP001283361"/>
    </source>
</evidence>
<evidence type="ECO:0000256" key="2">
    <source>
        <dbReference type="SAM" id="Phobius"/>
    </source>
</evidence>
<sequence length="186" mass="20002">MSSGGNNPTPGPKDPGMSHLDYRGIFWLTVGSLVIPIYLVACILSIIKAHNDRKLIKARILARQLKQPPPPVPESPLDIIAREVRENKWHKRKSSMTLVKIQSLLRANASANSNAHQASQDSEVSVAGSLGEFEISDKRSAVASARDGSSREGPTTDSTSSGVDFSETDEYGSRETGSTVDSGSQQ</sequence>
<feature type="compositionally biased region" description="Polar residues" evidence="1">
    <location>
        <begin position="175"/>
        <end position="186"/>
    </location>
</feature>
<dbReference type="EMBL" id="JAWDGP010006946">
    <property type="protein sequence ID" value="KAK3732661.1"/>
    <property type="molecule type" value="Genomic_DNA"/>
</dbReference>